<proteinExistence type="predicted"/>
<dbReference type="InterPro" id="IPR002347">
    <property type="entry name" value="SDR_fam"/>
</dbReference>
<evidence type="ECO:0000256" key="1">
    <source>
        <dbReference type="SAM" id="Phobius"/>
    </source>
</evidence>
<evidence type="ECO:0000313" key="3">
    <source>
        <dbReference type="EMBL" id="MBS7813383.1"/>
    </source>
</evidence>
<dbReference type="PANTHER" id="PTHR43550">
    <property type="entry name" value="3-KETODIHYDROSPHINGOSINE REDUCTASE"/>
    <property type="match status" value="1"/>
</dbReference>
<dbReference type="SUPFAM" id="SSF51735">
    <property type="entry name" value="NAD(P)-binding Rossmann-fold domains"/>
    <property type="match status" value="1"/>
</dbReference>
<dbReference type="PRINTS" id="PR00081">
    <property type="entry name" value="GDHRDH"/>
</dbReference>
<dbReference type="EMBL" id="JAHCDA010000004">
    <property type="protein sequence ID" value="MBS7813383.1"/>
    <property type="molecule type" value="Genomic_DNA"/>
</dbReference>
<keyword evidence="1" id="KW-0472">Membrane</keyword>
<dbReference type="PANTHER" id="PTHR43550:SF3">
    <property type="entry name" value="3-KETODIHYDROSPHINGOSINE REDUCTASE"/>
    <property type="match status" value="1"/>
</dbReference>
<organism evidence="3 4">
    <name type="scientific">Roseococcus pinisoli</name>
    <dbReference type="NCBI Taxonomy" id="2835040"/>
    <lineage>
        <taxon>Bacteria</taxon>
        <taxon>Pseudomonadati</taxon>
        <taxon>Pseudomonadota</taxon>
        <taxon>Alphaproteobacteria</taxon>
        <taxon>Acetobacterales</taxon>
        <taxon>Roseomonadaceae</taxon>
        <taxon>Roseococcus</taxon>
    </lineage>
</organism>
<sequence length="285" mass="31051">MAITDAAVARRPMSTCASAGFAIVTGGSSGIGWAICLHLLTSGYRVLIIARSRGTFERRRRSLSAELCERLEFRAADVRVPASLEAALASAISLYGPPDWVITCAGVAQPGRFLDLPIESHEVQWTTNYLGTMNTVRLCAPEMVSAGRGRLVLISSAAALGTFYGYSAYSPSKFAVRALGDILRLELRPHGISVTTAFPPDTDTPQFDEEKRQRPPVAAEFLHGNAILSADRAAREIIAAAERGQRHVAPGRGTKLFHQMPRILDAVFRWQQGRLVAKMYRRSAI</sequence>
<dbReference type="InterPro" id="IPR036291">
    <property type="entry name" value="NAD(P)-bd_dom_sf"/>
</dbReference>
<keyword evidence="1" id="KW-1133">Transmembrane helix</keyword>
<dbReference type="SMART" id="SM00822">
    <property type="entry name" value="PKS_KR"/>
    <property type="match status" value="1"/>
</dbReference>
<name>A0ABS5QJ64_9PROT</name>
<dbReference type="Pfam" id="PF00106">
    <property type="entry name" value="adh_short"/>
    <property type="match status" value="1"/>
</dbReference>
<keyword evidence="1" id="KW-0812">Transmembrane</keyword>
<gene>
    <name evidence="3" type="ORF">KHU32_20745</name>
</gene>
<evidence type="ECO:0000259" key="2">
    <source>
        <dbReference type="SMART" id="SM00822"/>
    </source>
</evidence>
<accession>A0ABS5QJ64</accession>
<dbReference type="RefSeq" id="WP_213672066.1">
    <property type="nucleotide sequence ID" value="NZ_JAHCDA010000004.1"/>
</dbReference>
<keyword evidence="4" id="KW-1185">Reference proteome</keyword>
<evidence type="ECO:0000313" key="4">
    <source>
        <dbReference type="Proteomes" id="UP000766336"/>
    </source>
</evidence>
<protein>
    <submittedName>
        <fullName evidence="3">SDR family NAD(P)-dependent oxidoreductase</fullName>
    </submittedName>
</protein>
<reference evidence="3 4" key="1">
    <citation type="submission" date="2021-05" db="EMBL/GenBank/DDBJ databases">
        <title>Roseococcus sp. XZZS9, whole genome shotgun sequencing project.</title>
        <authorList>
            <person name="Zhao G."/>
            <person name="Shen L."/>
        </authorList>
    </citation>
    <scope>NUCLEOTIDE SEQUENCE [LARGE SCALE GENOMIC DNA]</scope>
    <source>
        <strain evidence="3 4">XZZS9</strain>
    </source>
</reference>
<dbReference type="Proteomes" id="UP000766336">
    <property type="component" value="Unassembled WGS sequence"/>
</dbReference>
<dbReference type="InterPro" id="IPR057326">
    <property type="entry name" value="KR_dom"/>
</dbReference>
<feature type="domain" description="Ketoreductase" evidence="2">
    <location>
        <begin position="20"/>
        <end position="201"/>
    </location>
</feature>
<comment type="caution">
    <text evidence="3">The sequence shown here is derived from an EMBL/GenBank/DDBJ whole genome shotgun (WGS) entry which is preliminary data.</text>
</comment>
<feature type="transmembrane region" description="Helical" evidence="1">
    <location>
        <begin position="31"/>
        <end position="50"/>
    </location>
</feature>
<dbReference type="Gene3D" id="3.40.50.720">
    <property type="entry name" value="NAD(P)-binding Rossmann-like Domain"/>
    <property type="match status" value="1"/>
</dbReference>